<organism evidence="1 2">
    <name type="scientific">Romanomermis culicivorax</name>
    <name type="common">Nematode worm</name>
    <dbReference type="NCBI Taxonomy" id="13658"/>
    <lineage>
        <taxon>Eukaryota</taxon>
        <taxon>Metazoa</taxon>
        <taxon>Ecdysozoa</taxon>
        <taxon>Nematoda</taxon>
        <taxon>Enoplea</taxon>
        <taxon>Dorylaimia</taxon>
        <taxon>Mermithida</taxon>
        <taxon>Mermithoidea</taxon>
        <taxon>Mermithidae</taxon>
        <taxon>Romanomermis</taxon>
    </lineage>
</organism>
<sequence length="77" mass="9143">MLMLIPQREFYKDKLLFDDRHVRLSDENTLCEETSNCSSTLEFDHESCIQCAYGANDDYLYVENTCDRNSRLNSFFK</sequence>
<protein>
    <submittedName>
        <fullName evidence="2">Uncharacterized protein</fullName>
    </submittedName>
</protein>
<proteinExistence type="predicted"/>
<name>A0A915JFG3_ROMCU</name>
<reference evidence="2" key="1">
    <citation type="submission" date="2022-11" db="UniProtKB">
        <authorList>
            <consortium name="WormBaseParasite"/>
        </authorList>
    </citation>
    <scope>IDENTIFICATION</scope>
</reference>
<dbReference type="AlphaFoldDB" id="A0A915JFG3"/>
<dbReference type="WBParaSite" id="nRc.2.0.1.t24924-RA">
    <property type="protein sequence ID" value="nRc.2.0.1.t24924-RA"/>
    <property type="gene ID" value="nRc.2.0.1.g24924"/>
</dbReference>
<keyword evidence="1" id="KW-1185">Reference proteome</keyword>
<evidence type="ECO:0000313" key="1">
    <source>
        <dbReference type="Proteomes" id="UP000887565"/>
    </source>
</evidence>
<dbReference type="Proteomes" id="UP000887565">
    <property type="component" value="Unplaced"/>
</dbReference>
<accession>A0A915JFG3</accession>
<evidence type="ECO:0000313" key="2">
    <source>
        <dbReference type="WBParaSite" id="nRc.2.0.1.t24924-RA"/>
    </source>
</evidence>